<organism evidence="1 2">
    <name type="scientific">Araneus ventricosus</name>
    <name type="common">Orbweaver spider</name>
    <name type="synonym">Epeira ventricosa</name>
    <dbReference type="NCBI Taxonomy" id="182803"/>
    <lineage>
        <taxon>Eukaryota</taxon>
        <taxon>Metazoa</taxon>
        <taxon>Ecdysozoa</taxon>
        <taxon>Arthropoda</taxon>
        <taxon>Chelicerata</taxon>
        <taxon>Arachnida</taxon>
        <taxon>Araneae</taxon>
        <taxon>Araneomorphae</taxon>
        <taxon>Entelegynae</taxon>
        <taxon>Araneoidea</taxon>
        <taxon>Araneidae</taxon>
        <taxon>Araneus</taxon>
    </lineage>
</organism>
<name>A0A4Y2PTY6_ARAVE</name>
<protein>
    <submittedName>
        <fullName evidence="1">Uncharacterized protein</fullName>
    </submittedName>
</protein>
<comment type="caution">
    <text evidence="1">The sequence shown here is derived from an EMBL/GenBank/DDBJ whole genome shotgun (WGS) entry which is preliminary data.</text>
</comment>
<proteinExistence type="predicted"/>
<dbReference type="Proteomes" id="UP000499080">
    <property type="component" value="Unassembled WGS sequence"/>
</dbReference>
<evidence type="ECO:0000313" key="2">
    <source>
        <dbReference type="Proteomes" id="UP000499080"/>
    </source>
</evidence>
<accession>A0A4Y2PTY6</accession>
<gene>
    <name evidence="1" type="ORF">AVEN_243040_1</name>
</gene>
<dbReference type="AlphaFoldDB" id="A0A4Y2PTY6"/>
<sequence length="111" mass="12593">MMASELASLSSNFRIATAGGCLAHDIRTSEHQARIHGGFSVESGFKLGAFWPRSRDLTIRLLVERFFFFFRIQRESIVIVKKLELEILTNLHVLDLPESEKHNCGIMSVCL</sequence>
<reference evidence="1 2" key="1">
    <citation type="journal article" date="2019" name="Sci. Rep.">
        <title>Orb-weaving spider Araneus ventricosus genome elucidates the spidroin gene catalogue.</title>
        <authorList>
            <person name="Kono N."/>
            <person name="Nakamura H."/>
            <person name="Ohtoshi R."/>
            <person name="Moran D.A.P."/>
            <person name="Shinohara A."/>
            <person name="Yoshida Y."/>
            <person name="Fujiwara M."/>
            <person name="Mori M."/>
            <person name="Tomita M."/>
            <person name="Arakawa K."/>
        </authorList>
    </citation>
    <scope>NUCLEOTIDE SEQUENCE [LARGE SCALE GENOMIC DNA]</scope>
</reference>
<dbReference type="EMBL" id="BGPR01134962">
    <property type="protein sequence ID" value="GBN54659.1"/>
    <property type="molecule type" value="Genomic_DNA"/>
</dbReference>
<keyword evidence="2" id="KW-1185">Reference proteome</keyword>
<evidence type="ECO:0000313" key="1">
    <source>
        <dbReference type="EMBL" id="GBN54659.1"/>
    </source>
</evidence>